<dbReference type="WBParaSite" id="EN70_8824">
    <property type="protein sequence ID" value="EN70_8824"/>
    <property type="gene ID" value="EN70_8824"/>
</dbReference>
<reference evidence="1" key="1">
    <citation type="submission" date="2012-04" db="EMBL/GenBank/DDBJ databases">
        <title>The Genome Sequence of Loa loa.</title>
        <authorList>
            <consortium name="The Broad Institute Genome Sequencing Platform"/>
            <consortium name="Broad Institute Genome Sequencing Center for Infectious Disease"/>
            <person name="Nutman T.B."/>
            <person name="Fink D.L."/>
            <person name="Russ C."/>
            <person name="Young S."/>
            <person name="Zeng Q."/>
            <person name="Gargeya S."/>
            <person name="Alvarado L."/>
            <person name="Berlin A."/>
            <person name="Chapman S.B."/>
            <person name="Chen Z."/>
            <person name="Freedman E."/>
            <person name="Gellesch M."/>
            <person name="Goldberg J."/>
            <person name="Griggs A."/>
            <person name="Gujja S."/>
            <person name="Heilman E.R."/>
            <person name="Heiman D."/>
            <person name="Howarth C."/>
            <person name="Mehta T."/>
            <person name="Neiman D."/>
            <person name="Pearson M."/>
            <person name="Roberts A."/>
            <person name="Saif S."/>
            <person name="Shea T."/>
            <person name="Shenoy N."/>
            <person name="Sisk P."/>
            <person name="Stolte C."/>
            <person name="Sykes S."/>
            <person name="White J."/>
            <person name="Yandava C."/>
            <person name="Haas B."/>
            <person name="Henn M.R."/>
            <person name="Nusbaum C."/>
            <person name="Birren B."/>
        </authorList>
    </citation>
    <scope>NUCLEOTIDE SEQUENCE [LARGE SCALE GENOMIC DNA]</scope>
</reference>
<dbReference type="Proteomes" id="UP000095285">
    <property type="component" value="Unassembled WGS sequence"/>
</dbReference>
<sequence>MEMVWRNDNYRIRRRLPSIPTESKTFPTLARLNLCSMLSPISLDDDDDAKRPLQIDDESIEKLQLSEYSRQSWTPTVRLTFPVHSNQRRELPIEEGVENCGKLSKL</sequence>
<keyword evidence="1" id="KW-1185">Reference proteome</keyword>
<dbReference type="AlphaFoldDB" id="A0A1I7W248"/>
<reference evidence="2" key="2">
    <citation type="submission" date="2016-11" db="UniProtKB">
        <authorList>
            <consortium name="WormBaseParasite"/>
        </authorList>
    </citation>
    <scope>IDENTIFICATION</scope>
</reference>
<dbReference type="InParanoid" id="A0A1I7W248"/>
<gene>
    <name evidence="2" type="primary">LOAG_12147</name>
</gene>
<evidence type="ECO:0000313" key="1">
    <source>
        <dbReference type="Proteomes" id="UP000095285"/>
    </source>
</evidence>
<proteinExistence type="predicted"/>
<name>A0A1I7W248_LOALO</name>
<protein>
    <submittedName>
        <fullName evidence="2">Uncharacterized protein</fullName>
    </submittedName>
</protein>
<evidence type="ECO:0000313" key="2">
    <source>
        <dbReference type="WBParaSite" id="EN70_8824"/>
    </source>
</evidence>
<dbReference type="OrthoDB" id="5850852at2759"/>
<organism evidence="1 2">
    <name type="scientific">Loa loa</name>
    <name type="common">Eye worm</name>
    <name type="synonym">Filaria loa</name>
    <dbReference type="NCBI Taxonomy" id="7209"/>
    <lineage>
        <taxon>Eukaryota</taxon>
        <taxon>Metazoa</taxon>
        <taxon>Ecdysozoa</taxon>
        <taxon>Nematoda</taxon>
        <taxon>Chromadorea</taxon>
        <taxon>Rhabditida</taxon>
        <taxon>Spirurina</taxon>
        <taxon>Spiruromorpha</taxon>
        <taxon>Filarioidea</taxon>
        <taxon>Onchocercidae</taxon>
        <taxon>Loa</taxon>
    </lineage>
</organism>
<accession>A0A1I7W248</accession>